<dbReference type="PANTHER" id="PTHR10060:SF15">
    <property type="entry name" value="DEOXYRIBONUCLEASE TATDN1"/>
    <property type="match status" value="1"/>
</dbReference>
<evidence type="ECO:0000256" key="3">
    <source>
        <dbReference type="ARBA" id="ARBA00022723"/>
    </source>
</evidence>
<sequence>MATAAAAQSARRRIIDIGANLTDPMFKGIYNGSQKHIHDLSDVIKRSVTYGIQRIIVTGGSLEDSRTALELAKTDAMLYSTVGCHPTRCLEFDAYGDADKYVDELIQLVNNNRDKVVAVGECGLDYDRLQFCPKEQQLKYFIKQLSVSEATGLPLFLHCRNAATDLATVLRNNRHKFNGGVVHSFDGTLEEAEEFIRMGLYIGINGCSLKTESNLEVAAQIPADRLMIETDSPWCEVKASHSGAKHIATQFPSRKKEKFETGLHVKGRNEPSNCVQILEILSAVKKKHTIDELADIFYENTIKLFFSARS</sequence>
<dbReference type="InterPro" id="IPR018228">
    <property type="entry name" value="DNase_TatD-rel_CS"/>
</dbReference>
<reference evidence="8" key="1">
    <citation type="submission" date="2020-11" db="EMBL/GenBank/DDBJ databases">
        <authorList>
            <person name="Tran Van P."/>
        </authorList>
    </citation>
    <scope>NUCLEOTIDE SEQUENCE</scope>
</reference>
<evidence type="ECO:0000256" key="2">
    <source>
        <dbReference type="ARBA" id="ARBA00022722"/>
    </source>
</evidence>
<gene>
    <name evidence="8" type="ORF">OSB1V03_LOCUS14474</name>
</gene>
<accession>A0A7R9L2S8</accession>
<protein>
    <recommendedName>
        <fullName evidence="5">Deoxyribonuclease TATDN1</fullName>
    </recommendedName>
</protein>
<evidence type="ECO:0000256" key="6">
    <source>
        <dbReference type="ARBA" id="ARBA00045223"/>
    </source>
</evidence>
<keyword evidence="4" id="KW-0378">Hydrolase</keyword>
<feature type="binding site" evidence="7">
    <location>
        <position position="158"/>
    </location>
    <ligand>
        <name>a divalent metal cation</name>
        <dbReference type="ChEBI" id="CHEBI:60240"/>
        <label>2</label>
    </ligand>
</feature>
<dbReference type="PIRSF" id="PIRSF005902">
    <property type="entry name" value="DNase_TatD"/>
    <property type="match status" value="1"/>
</dbReference>
<organism evidence="8">
    <name type="scientific">Medioppia subpectinata</name>
    <dbReference type="NCBI Taxonomy" id="1979941"/>
    <lineage>
        <taxon>Eukaryota</taxon>
        <taxon>Metazoa</taxon>
        <taxon>Ecdysozoa</taxon>
        <taxon>Arthropoda</taxon>
        <taxon>Chelicerata</taxon>
        <taxon>Arachnida</taxon>
        <taxon>Acari</taxon>
        <taxon>Acariformes</taxon>
        <taxon>Sarcoptiformes</taxon>
        <taxon>Oribatida</taxon>
        <taxon>Brachypylina</taxon>
        <taxon>Oppioidea</taxon>
        <taxon>Oppiidae</taxon>
        <taxon>Medioppia</taxon>
    </lineage>
</organism>
<dbReference type="EMBL" id="OC868503">
    <property type="protein sequence ID" value="CAD7634078.1"/>
    <property type="molecule type" value="Genomic_DNA"/>
</dbReference>
<feature type="binding site" evidence="7">
    <location>
        <position position="121"/>
    </location>
    <ligand>
        <name>a divalent metal cation</name>
        <dbReference type="ChEBI" id="CHEBI:60240"/>
        <label>1</label>
    </ligand>
</feature>
<keyword evidence="2" id="KW-0540">Nuclease</keyword>
<evidence type="ECO:0000256" key="1">
    <source>
        <dbReference type="ARBA" id="ARBA00009275"/>
    </source>
</evidence>
<evidence type="ECO:0000256" key="5">
    <source>
        <dbReference type="ARBA" id="ARBA00039767"/>
    </source>
</evidence>
<dbReference type="InterPro" id="IPR050891">
    <property type="entry name" value="TatD-type_Hydrolase"/>
</dbReference>
<feature type="binding site" evidence="7">
    <location>
        <position position="231"/>
    </location>
    <ligand>
        <name>a divalent metal cation</name>
        <dbReference type="ChEBI" id="CHEBI:60240"/>
        <label>1</label>
    </ligand>
</feature>
<dbReference type="GO" id="GO:0046872">
    <property type="term" value="F:metal ion binding"/>
    <property type="evidence" value="ECO:0007669"/>
    <property type="project" value="UniProtKB-KW"/>
</dbReference>
<evidence type="ECO:0000313" key="8">
    <source>
        <dbReference type="EMBL" id="CAD7634078.1"/>
    </source>
</evidence>
<comment type="similarity">
    <text evidence="1">Belongs to the metallo-dependent hydrolases superfamily. TatD-type hydrolase family.</text>
</comment>
<dbReference type="Gene3D" id="3.20.20.140">
    <property type="entry name" value="Metal-dependent hydrolases"/>
    <property type="match status" value="1"/>
</dbReference>
<dbReference type="GO" id="GO:0005829">
    <property type="term" value="C:cytosol"/>
    <property type="evidence" value="ECO:0007669"/>
    <property type="project" value="TreeGrafter"/>
</dbReference>
<dbReference type="CDD" id="cd01310">
    <property type="entry name" value="TatD_DNAse"/>
    <property type="match status" value="1"/>
</dbReference>
<evidence type="ECO:0000313" key="9">
    <source>
        <dbReference type="Proteomes" id="UP000759131"/>
    </source>
</evidence>
<dbReference type="GO" id="GO:0008296">
    <property type="term" value="F:3'-5'-DNA exonuclease activity"/>
    <property type="evidence" value="ECO:0007669"/>
    <property type="project" value="TreeGrafter"/>
</dbReference>
<name>A0A7R9L2S8_9ACAR</name>
<dbReference type="SUPFAM" id="SSF51556">
    <property type="entry name" value="Metallo-dependent hydrolases"/>
    <property type="match status" value="1"/>
</dbReference>
<dbReference type="PROSITE" id="PS01091">
    <property type="entry name" value="TATD_3"/>
    <property type="match status" value="1"/>
</dbReference>
<proteinExistence type="inferred from homology"/>
<dbReference type="Proteomes" id="UP000759131">
    <property type="component" value="Unassembled WGS sequence"/>
</dbReference>
<dbReference type="Pfam" id="PF01026">
    <property type="entry name" value="TatD_DNase"/>
    <property type="match status" value="1"/>
</dbReference>
<dbReference type="OrthoDB" id="6079689at2759"/>
<comment type="function">
    <text evidence="6">Deoxyribonuclease which catalyzes (in vitro) the decatenation of kinetoplast DNA, which are circular DNA catenated to each other, producing linear DNA molecules. Plays an important role in chromosomal segregation and cell cycle progression during eye development probably via its DNA decatenation activity.</text>
</comment>
<keyword evidence="9" id="KW-1185">Reference proteome</keyword>
<evidence type="ECO:0000256" key="7">
    <source>
        <dbReference type="PIRSR" id="PIRSR005902-1"/>
    </source>
</evidence>
<dbReference type="PANTHER" id="PTHR10060">
    <property type="entry name" value="TATD FAMILY DEOXYRIBONUCLEASE"/>
    <property type="match status" value="1"/>
</dbReference>
<keyword evidence="3 7" id="KW-0479">Metal-binding</keyword>
<evidence type="ECO:0000256" key="4">
    <source>
        <dbReference type="ARBA" id="ARBA00022801"/>
    </source>
</evidence>
<dbReference type="InterPro" id="IPR032466">
    <property type="entry name" value="Metal_Hydrolase"/>
</dbReference>
<dbReference type="AlphaFoldDB" id="A0A7R9L2S8"/>
<feature type="binding site" evidence="7">
    <location>
        <position position="183"/>
    </location>
    <ligand>
        <name>a divalent metal cation</name>
        <dbReference type="ChEBI" id="CHEBI:60240"/>
        <label>2</label>
    </ligand>
</feature>
<dbReference type="InterPro" id="IPR001130">
    <property type="entry name" value="TatD-like"/>
</dbReference>
<dbReference type="EMBL" id="CAJPIZ010013928">
    <property type="protein sequence ID" value="CAG2114508.1"/>
    <property type="molecule type" value="Genomic_DNA"/>
</dbReference>
<dbReference type="FunFam" id="3.20.20.140:FF:000040">
    <property type="entry name" value="Putative tatD related deoxyribonuclease"/>
    <property type="match status" value="1"/>
</dbReference>